<dbReference type="Pfam" id="PF05962">
    <property type="entry name" value="HutD"/>
    <property type="match status" value="1"/>
</dbReference>
<accession>A0A3D4T2A3</accession>
<dbReference type="Proteomes" id="UP000261739">
    <property type="component" value="Unassembled WGS sequence"/>
</dbReference>
<dbReference type="PANTHER" id="PTHR37943:SF1">
    <property type="entry name" value="PROTEIN VES"/>
    <property type="match status" value="1"/>
</dbReference>
<reference evidence="1 2" key="1">
    <citation type="journal article" date="2018" name="Nat. Biotechnol.">
        <title>A standardized bacterial taxonomy based on genome phylogeny substantially revises the tree of life.</title>
        <authorList>
            <person name="Parks D.H."/>
            <person name="Chuvochina M."/>
            <person name="Waite D.W."/>
            <person name="Rinke C."/>
            <person name="Skarshewski A."/>
            <person name="Chaumeil P.A."/>
            <person name="Hugenholtz P."/>
        </authorList>
    </citation>
    <scope>NUCLEOTIDE SEQUENCE [LARGE SCALE GENOMIC DNA]</scope>
    <source>
        <strain evidence="1">UBA11247</strain>
    </source>
</reference>
<organism evidence="1 2">
    <name type="scientific">Corynebacterium nuruki</name>
    <dbReference type="NCBI Taxonomy" id="1032851"/>
    <lineage>
        <taxon>Bacteria</taxon>
        <taxon>Bacillati</taxon>
        <taxon>Actinomycetota</taxon>
        <taxon>Actinomycetes</taxon>
        <taxon>Mycobacteriales</taxon>
        <taxon>Corynebacteriaceae</taxon>
        <taxon>Corynebacterium</taxon>
    </lineage>
</organism>
<dbReference type="InterPro" id="IPR014710">
    <property type="entry name" value="RmlC-like_jellyroll"/>
</dbReference>
<dbReference type="EMBL" id="DQID01000326">
    <property type="protein sequence ID" value="HCT15652.1"/>
    <property type="molecule type" value="Genomic_DNA"/>
</dbReference>
<protein>
    <recommendedName>
        <fullName evidence="3">HutD family protein</fullName>
    </recommendedName>
</protein>
<dbReference type="STRING" id="863239.GCA_000213935_01060"/>
<gene>
    <name evidence="1" type="ORF">DIW82_12950</name>
</gene>
<dbReference type="InterPro" id="IPR010282">
    <property type="entry name" value="Uncharacterised_HutD/Ves"/>
</dbReference>
<evidence type="ECO:0000313" key="2">
    <source>
        <dbReference type="Proteomes" id="UP000261739"/>
    </source>
</evidence>
<sequence length="205" mass="22010">MRQPPVTGGATSAPAGILDTVTTTTTAWRTLRHTTDLSPQPWINGRGSTTELISADESALFYRRDFPVDGRWRLSLASLTSTGPYSPMPGIDRIHTPVEGIGLTVDGEHVPVTALTSYAFPGEAEVTLSALPRRTQALNLMVDRDSPAAGRLEVHVVDAAMPVDNALAAVLLDGTFDVLVPWREGMGEVRRTDGGARLLVVTWLP</sequence>
<dbReference type="InterPro" id="IPR011051">
    <property type="entry name" value="RmlC_Cupin_sf"/>
</dbReference>
<name>A0A3D4T2A3_9CORY</name>
<comment type="caution">
    <text evidence="1">The sequence shown here is derived from an EMBL/GenBank/DDBJ whole genome shotgun (WGS) entry which is preliminary data.</text>
</comment>
<dbReference type="PANTHER" id="PTHR37943">
    <property type="entry name" value="PROTEIN VES"/>
    <property type="match status" value="1"/>
</dbReference>
<evidence type="ECO:0008006" key="3">
    <source>
        <dbReference type="Google" id="ProtNLM"/>
    </source>
</evidence>
<dbReference type="Gene3D" id="2.60.120.10">
    <property type="entry name" value="Jelly Rolls"/>
    <property type="match status" value="1"/>
</dbReference>
<dbReference type="SUPFAM" id="SSF51182">
    <property type="entry name" value="RmlC-like cupins"/>
    <property type="match status" value="1"/>
</dbReference>
<evidence type="ECO:0000313" key="1">
    <source>
        <dbReference type="EMBL" id="HCT15652.1"/>
    </source>
</evidence>
<proteinExistence type="predicted"/>
<dbReference type="AlphaFoldDB" id="A0A3D4T2A3"/>